<dbReference type="GO" id="GO:0006633">
    <property type="term" value="P:fatty acid biosynthetic process"/>
    <property type="evidence" value="ECO:0007669"/>
    <property type="project" value="TreeGrafter"/>
</dbReference>
<dbReference type="Pfam" id="PF13561">
    <property type="entry name" value="adh_short_C2"/>
    <property type="match status" value="1"/>
</dbReference>
<evidence type="ECO:0000313" key="5">
    <source>
        <dbReference type="Proteomes" id="UP000070501"/>
    </source>
</evidence>
<dbReference type="Proteomes" id="UP000070501">
    <property type="component" value="Unassembled WGS sequence"/>
</dbReference>
<dbReference type="GO" id="GO:0016616">
    <property type="term" value="F:oxidoreductase activity, acting on the CH-OH group of donors, NAD or NADP as acceptor"/>
    <property type="evidence" value="ECO:0007669"/>
    <property type="project" value="TreeGrafter"/>
</dbReference>
<comment type="similarity">
    <text evidence="1">Belongs to the short-chain dehydrogenases/reductases (SDR) family.</text>
</comment>
<name>A0A136JGZ2_9PEZI</name>
<dbReference type="InterPro" id="IPR020904">
    <property type="entry name" value="Sc_DH/Rdtase_CS"/>
</dbReference>
<evidence type="ECO:0008006" key="6">
    <source>
        <dbReference type="Google" id="ProtNLM"/>
    </source>
</evidence>
<protein>
    <recommendedName>
        <fullName evidence="6">3-oxoacyl-reductase</fullName>
    </recommendedName>
</protein>
<dbReference type="EMBL" id="KQ964245">
    <property type="protein sequence ID" value="KXJ96430.1"/>
    <property type="molecule type" value="Genomic_DNA"/>
</dbReference>
<keyword evidence="2" id="KW-0521">NADP</keyword>
<dbReference type="STRING" id="196109.A0A136JGZ2"/>
<evidence type="ECO:0000313" key="4">
    <source>
        <dbReference type="EMBL" id="KXJ96430.1"/>
    </source>
</evidence>
<proteinExistence type="inferred from homology"/>
<dbReference type="AlphaFoldDB" id="A0A136JGZ2"/>
<dbReference type="InterPro" id="IPR036291">
    <property type="entry name" value="NAD(P)-bd_dom_sf"/>
</dbReference>
<dbReference type="PANTHER" id="PTHR42760">
    <property type="entry name" value="SHORT-CHAIN DEHYDROGENASES/REDUCTASES FAMILY MEMBER"/>
    <property type="match status" value="1"/>
</dbReference>
<evidence type="ECO:0000256" key="3">
    <source>
        <dbReference type="ARBA" id="ARBA00023002"/>
    </source>
</evidence>
<dbReference type="InParanoid" id="A0A136JGZ2"/>
<dbReference type="Gene3D" id="3.40.50.720">
    <property type="entry name" value="NAD(P)-binding Rossmann-like Domain"/>
    <property type="match status" value="1"/>
</dbReference>
<organism evidence="4 5">
    <name type="scientific">Microdochium bolleyi</name>
    <dbReference type="NCBI Taxonomy" id="196109"/>
    <lineage>
        <taxon>Eukaryota</taxon>
        <taxon>Fungi</taxon>
        <taxon>Dikarya</taxon>
        <taxon>Ascomycota</taxon>
        <taxon>Pezizomycotina</taxon>
        <taxon>Sordariomycetes</taxon>
        <taxon>Xylariomycetidae</taxon>
        <taxon>Xylariales</taxon>
        <taxon>Microdochiaceae</taxon>
        <taxon>Microdochium</taxon>
    </lineage>
</organism>
<keyword evidence="3" id="KW-0560">Oxidoreductase</keyword>
<dbReference type="PRINTS" id="PR00081">
    <property type="entry name" value="GDHRDH"/>
</dbReference>
<gene>
    <name evidence="4" type="ORF">Micbo1qcDRAFT_229345</name>
</gene>
<reference evidence="5" key="1">
    <citation type="submission" date="2016-02" db="EMBL/GenBank/DDBJ databases">
        <title>Draft genome sequence of Microdochium bolleyi, a fungal endophyte of beachgrass.</title>
        <authorList>
            <consortium name="DOE Joint Genome Institute"/>
            <person name="David A.S."/>
            <person name="May G."/>
            <person name="Haridas S."/>
            <person name="Lim J."/>
            <person name="Wang M."/>
            <person name="Labutti K."/>
            <person name="Lipzen A."/>
            <person name="Barry K."/>
            <person name="Grigoriev I.V."/>
        </authorList>
    </citation>
    <scope>NUCLEOTIDE SEQUENCE [LARGE SCALE GENOMIC DNA]</scope>
    <source>
        <strain evidence="5">J235TASD1</strain>
    </source>
</reference>
<evidence type="ECO:0000256" key="2">
    <source>
        <dbReference type="ARBA" id="ARBA00022857"/>
    </source>
</evidence>
<dbReference type="GO" id="GO:0048038">
    <property type="term" value="F:quinone binding"/>
    <property type="evidence" value="ECO:0007669"/>
    <property type="project" value="TreeGrafter"/>
</dbReference>
<dbReference type="FunFam" id="3.40.50.720:FF:000084">
    <property type="entry name" value="Short-chain dehydrogenase reductase"/>
    <property type="match status" value="1"/>
</dbReference>
<dbReference type="PANTHER" id="PTHR42760:SF133">
    <property type="entry name" value="3-OXOACYL-[ACYL-CARRIER-PROTEIN] REDUCTASE"/>
    <property type="match status" value="1"/>
</dbReference>
<evidence type="ECO:0000256" key="1">
    <source>
        <dbReference type="ARBA" id="ARBA00006484"/>
    </source>
</evidence>
<sequence>MYSIAGKRCLITGGSRGIGLAIAQLFAREGASITLVGRNTDTLTQAVGTLHHDQQGIDKSSPSHAFLAFDVSDAQAWQHHVREPASASSSGAGYDILVNAAGVTQNSLLASTRTEDVRSLLDINLLGTILGCQAVVPRMIKRRKGGCIINVSSLLAVQGGKGASVYAASKAGIVGLTRSLAAENGRFQIRTNVLLPGYIDTEMTKGMNTKDQISSQIPLGRLGRVEEVADAAAFLAKNPYAHNCVLNLDGGLSGV</sequence>
<keyword evidence="5" id="KW-1185">Reference proteome</keyword>
<dbReference type="InterPro" id="IPR002347">
    <property type="entry name" value="SDR_fam"/>
</dbReference>
<dbReference type="OrthoDB" id="47007at2759"/>
<dbReference type="PROSITE" id="PS00061">
    <property type="entry name" value="ADH_SHORT"/>
    <property type="match status" value="1"/>
</dbReference>
<dbReference type="PRINTS" id="PR00080">
    <property type="entry name" value="SDRFAMILY"/>
</dbReference>
<accession>A0A136JGZ2</accession>
<dbReference type="SUPFAM" id="SSF51735">
    <property type="entry name" value="NAD(P)-binding Rossmann-fold domains"/>
    <property type="match status" value="1"/>
</dbReference>